<dbReference type="RefSeq" id="WP_238231080.1">
    <property type="nucleotide sequence ID" value="NZ_BPRA01000005.1"/>
</dbReference>
<gene>
    <name evidence="2" type="ORF">EKPJFOCH_1164</name>
</gene>
<reference evidence="2" key="1">
    <citation type="journal article" date="2021" name="Front. Microbiol.">
        <title>Comprehensive Comparative Genomics and Phenotyping of Methylobacterium Species.</title>
        <authorList>
            <person name="Alessa O."/>
            <person name="Ogura Y."/>
            <person name="Fujitani Y."/>
            <person name="Takami H."/>
            <person name="Hayashi T."/>
            <person name="Sahin N."/>
            <person name="Tani A."/>
        </authorList>
    </citation>
    <scope>NUCLEOTIDE SEQUENCE</scope>
    <source>
        <strain evidence="2">DSM 23674</strain>
    </source>
</reference>
<evidence type="ECO:0000256" key="1">
    <source>
        <dbReference type="SAM" id="SignalP"/>
    </source>
</evidence>
<comment type="caution">
    <text evidence="2">The sequence shown here is derived from an EMBL/GenBank/DDBJ whole genome shotgun (WGS) entry which is preliminary data.</text>
</comment>
<reference evidence="2" key="2">
    <citation type="submission" date="2021-08" db="EMBL/GenBank/DDBJ databases">
        <authorList>
            <person name="Tani A."/>
            <person name="Ola A."/>
            <person name="Ogura Y."/>
            <person name="Katsura K."/>
            <person name="Hayashi T."/>
        </authorList>
    </citation>
    <scope>NUCLEOTIDE SEQUENCE</scope>
    <source>
        <strain evidence="2">DSM 23674</strain>
    </source>
</reference>
<proteinExistence type="predicted"/>
<evidence type="ECO:0000313" key="3">
    <source>
        <dbReference type="Proteomes" id="UP001055101"/>
    </source>
</evidence>
<sequence>MGRVSTLTALTLLLGAPALAAGETPFETVKGWEVEHAAPGSKGPSCLMSKSYKDADDDNAENALVFALAGDQAIVSFVYEHWTWDKNEKLQVPLVLDKKVAIAKSAWTGDGQTLTALLPDSIVPNLLAAKTKVLKLDGADADFKLAGFAEAYASLRRCESAPAKAPVAAAPPAVAVAAASSSESTHIEKAMTFPGDGDVPPQTVFARTAPKILLALAVPAAKPGDSLTAAWIAEKTDGTPANFTIASIAIPLGASPTVSSSLGKPDAGWPPGQYRVDVSHNGGPIEFSQRFTVQP</sequence>
<feature type="signal peptide" evidence="1">
    <location>
        <begin position="1"/>
        <end position="20"/>
    </location>
</feature>
<name>A0ABQ4TH23_9HYPH</name>
<evidence type="ECO:0000313" key="2">
    <source>
        <dbReference type="EMBL" id="GJE54685.1"/>
    </source>
</evidence>
<accession>A0ABQ4TH23</accession>
<feature type="chain" id="PRO_5045791802" evidence="1">
    <location>
        <begin position="21"/>
        <end position="295"/>
    </location>
</feature>
<keyword evidence="3" id="KW-1185">Reference proteome</keyword>
<keyword evidence="1" id="KW-0732">Signal</keyword>
<dbReference type="Proteomes" id="UP001055101">
    <property type="component" value="Unassembled WGS sequence"/>
</dbReference>
<organism evidence="2 3">
    <name type="scientific">Methylobacterium thuringiense</name>
    <dbReference type="NCBI Taxonomy" id="1003091"/>
    <lineage>
        <taxon>Bacteria</taxon>
        <taxon>Pseudomonadati</taxon>
        <taxon>Pseudomonadota</taxon>
        <taxon>Alphaproteobacteria</taxon>
        <taxon>Hyphomicrobiales</taxon>
        <taxon>Methylobacteriaceae</taxon>
        <taxon>Methylobacterium</taxon>
    </lineage>
</organism>
<dbReference type="EMBL" id="BPRA01000005">
    <property type="protein sequence ID" value="GJE54685.1"/>
    <property type="molecule type" value="Genomic_DNA"/>
</dbReference>
<protein>
    <submittedName>
        <fullName evidence="2">Uncharacterized protein</fullName>
    </submittedName>
</protein>